<dbReference type="SUPFAM" id="SSF57850">
    <property type="entry name" value="RING/U-box"/>
    <property type="match status" value="1"/>
</dbReference>
<accession>A0ABD1X9J2</accession>
<feature type="region of interest" description="Disordered" evidence="7">
    <location>
        <begin position="83"/>
        <end position="115"/>
    </location>
</feature>
<evidence type="ECO:0000256" key="3">
    <source>
        <dbReference type="ARBA" id="ARBA00023163"/>
    </source>
</evidence>
<dbReference type="Gene3D" id="3.90.940.10">
    <property type="match status" value="1"/>
</dbReference>
<dbReference type="InterPro" id="IPR036161">
    <property type="entry name" value="RPB6/omega-like_sf"/>
</dbReference>
<dbReference type="PIRSF" id="PIRSF500154">
    <property type="entry name" value="RPB6"/>
    <property type="match status" value="1"/>
</dbReference>
<dbReference type="PIRSF" id="PIRSF000778">
    <property type="entry name" value="RpoK/RPB6"/>
    <property type="match status" value="1"/>
</dbReference>
<dbReference type="AlphaFoldDB" id="A0ABD1X9J2"/>
<reference evidence="10" key="1">
    <citation type="submission" date="2024-07" db="EMBL/GenBank/DDBJ databases">
        <title>Two chromosome-level genome assemblies of Korean endemic species Abeliophyllum distichum and Forsythia ovata (Oleaceae).</title>
        <authorList>
            <person name="Jang H."/>
        </authorList>
    </citation>
    <scope>NUCLEOTIDE SEQUENCE [LARGE SCALE GENOMIC DNA]</scope>
</reference>
<dbReference type="SMART" id="SM00184">
    <property type="entry name" value="RING"/>
    <property type="match status" value="1"/>
</dbReference>
<evidence type="ECO:0000256" key="6">
    <source>
        <dbReference type="PROSITE-ProRule" id="PRU00175"/>
    </source>
</evidence>
<dbReference type="Gene3D" id="3.30.40.10">
    <property type="entry name" value="Zinc/RING finger domain, C3HC4 (zinc finger)"/>
    <property type="match status" value="1"/>
</dbReference>
<comment type="caution">
    <text evidence="9">The sequence shown here is derived from an EMBL/GenBank/DDBJ whole genome shotgun (WGS) entry which is preliminary data.</text>
</comment>
<keyword evidence="2" id="KW-0240">DNA-directed RNA polymerase</keyword>
<evidence type="ECO:0000313" key="9">
    <source>
        <dbReference type="EMBL" id="KAL2558607.1"/>
    </source>
</evidence>
<dbReference type="PANTHER" id="PTHR46400:SF14">
    <property type="entry name" value="E3 UBIQUITIN LIGASE BIG BROTHER-LIKE"/>
    <property type="match status" value="1"/>
</dbReference>
<dbReference type="FunFam" id="3.30.40.10:FF:000226">
    <property type="entry name" value="E3 ubiquitin ligase BIG BROTHER"/>
    <property type="match status" value="1"/>
</dbReference>
<keyword evidence="6" id="KW-0862">Zinc</keyword>
<proteinExistence type="inferred from homology"/>
<comment type="similarity">
    <text evidence="5">Belongs to the archaeal Rpo6/eukaryotic RPB6 RNA polymerase subunit family.</text>
</comment>
<dbReference type="FunFam" id="3.90.940.10:FF:000003">
    <property type="entry name" value="DNA-directed RNA polymerases I, II, and III subunit RPABC2"/>
    <property type="match status" value="1"/>
</dbReference>
<evidence type="ECO:0000256" key="5">
    <source>
        <dbReference type="ARBA" id="ARBA00025773"/>
    </source>
</evidence>
<comment type="subcellular location">
    <subcellularLocation>
        <location evidence="1">Nucleus</location>
    </subcellularLocation>
</comment>
<evidence type="ECO:0000256" key="1">
    <source>
        <dbReference type="ARBA" id="ARBA00004123"/>
    </source>
</evidence>
<dbReference type="InterPro" id="IPR020708">
    <property type="entry name" value="DNA-dir_RNA_polK_14-18kDa_CS"/>
</dbReference>
<dbReference type="GO" id="GO:0000419">
    <property type="term" value="C:RNA polymerase V complex"/>
    <property type="evidence" value="ECO:0007669"/>
    <property type="project" value="UniProtKB-ARBA"/>
</dbReference>
<dbReference type="SMART" id="SM01409">
    <property type="entry name" value="RNA_pol_Rpb6"/>
    <property type="match status" value="1"/>
</dbReference>
<dbReference type="InterPro" id="IPR033276">
    <property type="entry name" value="BB"/>
</dbReference>
<dbReference type="SUPFAM" id="SSF63562">
    <property type="entry name" value="RPB6/omega subunit-like"/>
    <property type="match status" value="1"/>
</dbReference>
<evidence type="ECO:0000256" key="7">
    <source>
        <dbReference type="SAM" id="MobiDB-lite"/>
    </source>
</evidence>
<keyword evidence="6" id="KW-0863">Zinc-finger</keyword>
<evidence type="ECO:0000256" key="4">
    <source>
        <dbReference type="ARBA" id="ARBA00023242"/>
    </source>
</evidence>
<sequence length="443" mass="50157">MVACHLTRLDQSTKNFNPINQNNIFKQSLYGEITTEFDVDEVVEQTESLGNLSKEILISDKKLAKICKTNLTLHPSEVFEGVEVEEENNNNEDAPDDIVGEGEEKHEEVPVERPRKTSKYMTKYERARILGTRALQISMNAPVMVELEGETDPLEIAMKELRERKIPFTIRRYLPDGSYEDWGVDELIVEDSWKRQVGGRERYSLVMSETSVMSNNEAYNQYLNGMTPSEIAVHFKEIYPEFGDLNVEEVLLQQESAYLYIQASGKAKVTTSDYGQTSNRNQFSAQENESQLALDEALARSLELGDDFVDLYSSEHGGTIAECTDSSPSETPARIAIQNTREDEIDPDTMNYEELLSLGEAVGHENKGLSDDLISRLPTFKYKAGLFSKKKKKEECVICCAEYKNGAKLITLPCAHQYHSGCISHWLKLNKNCPVCQEEVRGE</sequence>
<evidence type="ECO:0000256" key="2">
    <source>
        <dbReference type="ARBA" id="ARBA00022478"/>
    </source>
</evidence>
<dbReference type="PROSITE" id="PS50089">
    <property type="entry name" value="ZF_RING_2"/>
    <property type="match status" value="1"/>
</dbReference>
<dbReference type="NCBIfam" id="NF002208">
    <property type="entry name" value="PRK01099.1-3"/>
    <property type="match status" value="1"/>
</dbReference>
<dbReference type="InterPro" id="IPR001841">
    <property type="entry name" value="Znf_RING"/>
</dbReference>
<dbReference type="GO" id="GO:0008270">
    <property type="term" value="F:zinc ion binding"/>
    <property type="evidence" value="ECO:0007669"/>
    <property type="project" value="UniProtKB-KW"/>
</dbReference>
<gene>
    <name evidence="9" type="ORF">Fot_03346</name>
</gene>
<dbReference type="Pfam" id="PF13639">
    <property type="entry name" value="zf-RING_2"/>
    <property type="match status" value="1"/>
</dbReference>
<feature type="domain" description="RING-type" evidence="8">
    <location>
        <begin position="396"/>
        <end position="437"/>
    </location>
</feature>
<dbReference type="Pfam" id="PF01192">
    <property type="entry name" value="RNA_pol_Rpb6"/>
    <property type="match status" value="1"/>
</dbReference>
<dbReference type="EMBL" id="JBFOLJ010000001">
    <property type="protein sequence ID" value="KAL2558607.1"/>
    <property type="molecule type" value="Genomic_DNA"/>
</dbReference>
<evidence type="ECO:0000259" key="8">
    <source>
        <dbReference type="PROSITE" id="PS50089"/>
    </source>
</evidence>
<dbReference type="GO" id="GO:0005665">
    <property type="term" value="C:RNA polymerase II, core complex"/>
    <property type="evidence" value="ECO:0007669"/>
    <property type="project" value="UniProtKB-ARBA"/>
</dbReference>
<dbReference type="PANTHER" id="PTHR46400">
    <property type="entry name" value="RING/U-BOX SUPERFAMILY PROTEIN"/>
    <property type="match status" value="1"/>
</dbReference>
<dbReference type="PROSITE" id="PS01111">
    <property type="entry name" value="RNA_POL_K_14KD"/>
    <property type="match status" value="1"/>
</dbReference>
<name>A0ABD1X9J2_9LAMI</name>
<dbReference type="InterPro" id="IPR028363">
    <property type="entry name" value="RPB6"/>
</dbReference>
<dbReference type="InterPro" id="IPR013083">
    <property type="entry name" value="Znf_RING/FYVE/PHD"/>
</dbReference>
<dbReference type="Proteomes" id="UP001604277">
    <property type="component" value="Unassembled WGS sequence"/>
</dbReference>
<keyword evidence="10" id="KW-1185">Reference proteome</keyword>
<feature type="compositionally biased region" description="Acidic residues" evidence="7">
    <location>
        <begin position="83"/>
        <end position="101"/>
    </location>
</feature>
<keyword evidence="4" id="KW-0539">Nucleus</keyword>
<feature type="compositionally biased region" description="Basic and acidic residues" evidence="7">
    <location>
        <begin position="102"/>
        <end position="115"/>
    </location>
</feature>
<dbReference type="InterPro" id="IPR006110">
    <property type="entry name" value="Pol_omega/Rpo6/RPB6"/>
</dbReference>
<organism evidence="9 10">
    <name type="scientific">Forsythia ovata</name>
    <dbReference type="NCBI Taxonomy" id="205694"/>
    <lineage>
        <taxon>Eukaryota</taxon>
        <taxon>Viridiplantae</taxon>
        <taxon>Streptophyta</taxon>
        <taxon>Embryophyta</taxon>
        <taxon>Tracheophyta</taxon>
        <taxon>Spermatophyta</taxon>
        <taxon>Magnoliopsida</taxon>
        <taxon>eudicotyledons</taxon>
        <taxon>Gunneridae</taxon>
        <taxon>Pentapetalae</taxon>
        <taxon>asterids</taxon>
        <taxon>lamiids</taxon>
        <taxon>Lamiales</taxon>
        <taxon>Oleaceae</taxon>
        <taxon>Forsythieae</taxon>
        <taxon>Forsythia</taxon>
    </lineage>
</organism>
<protein>
    <submittedName>
        <fullName evidence="9">E3 ubiquitin ligase</fullName>
    </submittedName>
</protein>
<evidence type="ECO:0000313" key="10">
    <source>
        <dbReference type="Proteomes" id="UP001604277"/>
    </source>
</evidence>
<keyword evidence="6" id="KW-0479">Metal-binding</keyword>
<dbReference type="HAMAP" id="MF_00192">
    <property type="entry name" value="RNApol_arch_Rpo6"/>
    <property type="match status" value="1"/>
</dbReference>
<dbReference type="InterPro" id="IPR006111">
    <property type="entry name" value="Rpo6/Rpb6"/>
</dbReference>
<keyword evidence="3" id="KW-0804">Transcription</keyword>